<dbReference type="InterPro" id="IPR012337">
    <property type="entry name" value="RNaseH-like_sf"/>
</dbReference>
<name>D0N119_PHYIT</name>
<sequence length="404" mass="45950">MELLPGLQDDGSKRGRPPGPLGMNFYRLNEKCNKSMWWTVCKYCYAAHVSAKTTIPFPTHIRGRKESWEKHLDECLYYARVTRKPAQSDENQAETDEHARVYKHQRTSPPAFTPIEIMLFWRLLLEFQAEALLPNSFVQLRAVPHRHIIGGRVLDECAEQHSIEQRENVRAVQSGGRVNFLSDVWETIAKQHVLGCMVTLFGCVMNYGLRPTGDRHDGLAIAEQMEEVIEDLLASGWNVGAVVTDNAGQCGRARRILALRYPKFAYIHCFAHDINNLVKAVLKTVFQQISADAAGVASFLNTSTSKWLVRAMKAMHKRYGASLAIFTLCETRWNSMQACFASLLRARGALEDMVFSYRNSNEMPEKLRVLGENEFWTKLETAEKIVLWCSDFSVVADYHPSTKT</sequence>
<evidence type="ECO:0000256" key="1">
    <source>
        <dbReference type="ARBA" id="ARBA00004123"/>
    </source>
</evidence>
<dbReference type="GO" id="GO:0008270">
    <property type="term" value="F:zinc ion binding"/>
    <property type="evidence" value="ECO:0007669"/>
    <property type="project" value="UniProtKB-KW"/>
</dbReference>
<dbReference type="VEuPathDB" id="FungiDB:PITG_04340"/>
<dbReference type="GeneID" id="9480017"/>
<comment type="subcellular location">
    <subcellularLocation>
        <location evidence="1">Nucleus</location>
    </subcellularLocation>
</comment>
<evidence type="ECO:0000313" key="7">
    <source>
        <dbReference type="EMBL" id="EEY67332.1"/>
    </source>
</evidence>
<dbReference type="AlphaFoldDB" id="D0N119"/>
<dbReference type="PANTHER" id="PTHR46481:SF10">
    <property type="entry name" value="ZINC FINGER BED DOMAIN-CONTAINING PROTEIN 39"/>
    <property type="match status" value="1"/>
</dbReference>
<proteinExistence type="predicted"/>
<evidence type="ECO:0000256" key="5">
    <source>
        <dbReference type="ARBA" id="ARBA00023242"/>
    </source>
</evidence>
<protein>
    <submittedName>
        <fullName evidence="7">Uncharacterized protein</fullName>
    </submittedName>
</protein>
<dbReference type="GO" id="GO:0005634">
    <property type="term" value="C:nucleus"/>
    <property type="evidence" value="ECO:0007669"/>
    <property type="project" value="UniProtKB-SubCell"/>
</dbReference>
<evidence type="ECO:0000313" key="8">
    <source>
        <dbReference type="Proteomes" id="UP000006643"/>
    </source>
</evidence>
<evidence type="ECO:0000256" key="2">
    <source>
        <dbReference type="ARBA" id="ARBA00022723"/>
    </source>
</evidence>
<dbReference type="OrthoDB" id="119655at2759"/>
<dbReference type="InterPro" id="IPR052035">
    <property type="entry name" value="ZnF_BED_domain_contain"/>
</dbReference>
<dbReference type="InParanoid" id="D0N119"/>
<keyword evidence="5" id="KW-0539">Nucleus</keyword>
<keyword evidence="4" id="KW-0862">Zinc</keyword>
<dbReference type="PANTHER" id="PTHR46481">
    <property type="entry name" value="ZINC FINGER BED DOMAIN-CONTAINING PROTEIN 4"/>
    <property type="match status" value="1"/>
</dbReference>
<evidence type="ECO:0000256" key="4">
    <source>
        <dbReference type="ARBA" id="ARBA00022833"/>
    </source>
</evidence>
<keyword evidence="8" id="KW-1185">Reference proteome</keyword>
<reference evidence="8" key="1">
    <citation type="journal article" date="2009" name="Nature">
        <title>Genome sequence and analysis of the Irish potato famine pathogen Phytophthora infestans.</title>
        <authorList>
            <consortium name="The Broad Institute Genome Sequencing Platform"/>
            <person name="Haas B.J."/>
            <person name="Kamoun S."/>
            <person name="Zody M.C."/>
            <person name="Jiang R.H."/>
            <person name="Handsaker R.E."/>
            <person name="Cano L.M."/>
            <person name="Grabherr M."/>
            <person name="Kodira C.D."/>
            <person name="Raffaele S."/>
            <person name="Torto-Alalibo T."/>
            <person name="Bozkurt T.O."/>
            <person name="Ah-Fong A.M."/>
            <person name="Alvarado L."/>
            <person name="Anderson V.L."/>
            <person name="Armstrong M.R."/>
            <person name="Avrova A."/>
            <person name="Baxter L."/>
            <person name="Beynon J."/>
            <person name="Boevink P.C."/>
            <person name="Bollmann S.R."/>
            <person name="Bos J.I."/>
            <person name="Bulone V."/>
            <person name="Cai G."/>
            <person name="Cakir C."/>
            <person name="Carrington J.C."/>
            <person name="Chawner M."/>
            <person name="Conti L."/>
            <person name="Costanzo S."/>
            <person name="Ewan R."/>
            <person name="Fahlgren N."/>
            <person name="Fischbach M.A."/>
            <person name="Fugelstad J."/>
            <person name="Gilroy E.M."/>
            <person name="Gnerre S."/>
            <person name="Green P.J."/>
            <person name="Grenville-Briggs L.J."/>
            <person name="Griffith J."/>
            <person name="Grunwald N.J."/>
            <person name="Horn K."/>
            <person name="Horner N.R."/>
            <person name="Hu C.H."/>
            <person name="Huitema E."/>
            <person name="Jeong D.H."/>
            <person name="Jones A.M."/>
            <person name="Jones J.D."/>
            <person name="Jones R.W."/>
            <person name="Karlsson E.K."/>
            <person name="Kunjeti S.G."/>
            <person name="Lamour K."/>
            <person name="Liu Z."/>
            <person name="Ma L."/>
            <person name="Maclean D."/>
            <person name="Chibucos M.C."/>
            <person name="McDonald H."/>
            <person name="McWalters J."/>
            <person name="Meijer H.J."/>
            <person name="Morgan W."/>
            <person name="Morris P.F."/>
            <person name="Munro C.A."/>
            <person name="O'Neill K."/>
            <person name="Ospina-Giraldo M."/>
            <person name="Pinzon A."/>
            <person name="Pritchard L."/>
            <person name="Ramsahoye B."/>
            <person name="Ren Q."/>
            <person name="Restrepo S."/>
            <person name="Roy S."/>
            <person name="Sadanandom A."/>
            <person name="Savidor A."/>
            <person name="Schornack S."/>
            <person name="Schwartz D.C."/>
            <person name="Schumann U.D."/>
            <person name="Schwessinger B."/>
            <person name="Seyer L."/>
            <person name="Sharpe T."/>
            <person name="Silvar C."/>
            <person name="Song J."/>
            <person name="Studholme D.J."/>
            <person name="Sykes S."/>
            <person name="Thines M."/>
            <person name="van de Vondervoort P.J."/>
            <person name="Phuntumart V."/>
            <person name="Wawra S."/>
            <person name="Weide R."/>
            <person name="Win J."/>
            <person name="Young C."/>
            <person name="Zhou S."/>
            <person name="Fry W."/>
            <person name="Meyers B.C."/>
            <person name="van West P."/>
            <person name="Ristaino J."/>
            <person name="Govers F."/>
            <person name="Birch P.R."/>
            <person name="Whisson S.C."/>
            <person name="Judelson H.S."/>
            <person name="Nusbaum C."/>
        </authorList>
    </citation>
    <scope>NUCLEOTIDE SEQUENCE [LARGE SCALE GENOMIC DNA]</scope>
    <source>
        <strain evidence="8">T30-4</strain>
    </source>
</reference>
<dbReference type="eggNOG" id="ENOG502RRW2">
    <property type="taxonomic scope" value="Eukaryota"/>
</dbReference>
<dbReference type="KEGG" id="pif:PITG_04340"/>
<dbReference type="RefSeq" id="XP_002905980.1">
    <property type="nucleotide sequence ID" value="XM_002905934.1"/>
</dbReference>
<gene>
    <name evidence="7" type="ORF">PITG_04340</name>
</gene>
<accession>D0N119</accession>
<feature type="region of interest" description="Disordered" evidence="6">
    <location>
        <begin position="1"/>
        <end position="20"/>
    </location>
</feature>
<keyword evidence="2" id="KW-0479">Metal-binding</keyword>
<dbReference type="EMBL" id="DS028122">
    <property type="protein sequence ID" value="EEY67332.1"/>
    <property type="molecule type" value="Genomic_DNA"/>
</dbReference>
<dbReference type="OMA" id="PNIAFVH"/>
<organism evidence="7 8">
    <name type="scientific">Phytophthora infestans (strain T30-4)</name>
    <name type="common">Potato late blight agent</name>
    <dbReference type="NCBI Taxonomy" id="403677"/>
    <lineage>
        <taxon>Eukaryota</taxon>
        <taxon>Sar</taxon>
        <taxon>Stramenopiles</taxon>
        <taxon>Oomycota</taxon>
        <taxon>Peronosporomycetes</taxon>
        <taxon>Peronosporales</taxon>
        <taxon>Peronosporaceae</taxon>
        <taxon>Phytophthora</taxon>
    </lineage>
</organism>
<keyword evidence="3" id="KW-0863">Zinc-finger</keyword>
<evidence type="ECO:0000256" key="3">
    <source>
        <dbReference type="ARBA" id="ARBA00022771"/>
    </source>
</evidence>
<dbReference type="STRING" id="403677.D0N119"/>
<evidence type="ECO:0000256" key="6">
    <source>
        <dbReference type="SAM" id="MobiDB-lite"/>
    </source>
</evidence>
<dbReference type="SUPFAM" id="SSF53098">
    <property type="entry name" value="Ribonuclease H-like"/>
    <property type="match status" value="1"/>
</dbReference>
<dbReference type="Proteomes" id="UP000006643">
    <property type="component" value="Unassembled WGS sequence"/>
</dbReference>
<dbReference type="HOGENOM" id="CLU_057033_0_0_1"/>